<feature type="domain" description="4Fe4S-binding SPASM" evidence="7">
    <location>
        <begin position="220"/>
        <end position="277"/>
    </location>
</feature>
<comment type="cofactor">
    <cofactor evidence="1">
        <name>[4Fe-4S] cluster</name>
        <dbReference type="ChEBI" id="CHEBI:49883"/>
    </cofactor>
</comment>
<dbReference type="Pfam" id="PF04055">
    <property type="entry name" value="Radical_SAM"/>
    <property type="match status" value="1"/>
</dbReference>
<dbReference type="SFLD" id="SFLDS00029">
    <property type="entry name" value="Radical_SAM"/>
    <property type="match status" value="1"/>
</dbReference>
<organism evidence="8 9">
    <name type="scientific">Brachyspira hampsonii</name>
    <dbReference type="NCBI Taxonomy" id="1287055"/>
    <lineage>
        <taxon>Bacteria</taxon>
        <taxon>Pseudomonadati</taxon>
        <taxon>Spirochaetota</taxon>
        <taxon>Spirochaetia</taxon>
        <taxon>Brachyspirales</taxon>
        <taxon>Brachyspiraceae</taxon>
        <taxon>Brachyspira</taxon>
    </lineage>
</organism>
<dbReference type="InterPro" id="IPR058240">
    <property type="entry name" value="rSAM_sf"/>
</dbReference>
<dbReference type="PANTHER" id="PTHR11228">
    <property type="entry name" value="RADICAL SAM DOMAIN PROTEIN"/>
    <property type="match status" value="1"/>
</dbReference>
<dbReference type="Proteomes" id="UP000095247">
    <property type="component" value="Unassembled WGS sequence"/>
</dbReference>
<dbReference type="AlphaFoldDB" id="A0A1E5NIB5"/>
<dbReference type="RefSeq" id="WP_069725282.1">
    <property type="nucleotide sequence ID" value="NZ_MDCO01000001.1"/>
</dbReference>
<dbReference type="GO" id="GO:0003824">
    <property type="term" value="F:catalytic activity"/>
    <property type="evidence" value="ECO:0007669"/>
    <property type="project" value="InterPro"/>
</dbReference>
<dbReference type="GO" id="GO:0046872">
    <property type="term" value="F:metal ion binding"/>
    <property type="evidence" value="ECO:0007669"/>
    <property type="project" value="UniProtKB-KW"/>
</dbReference>
<dbReference type="InterPro" id="IPR050377">
    <property type="entry name" value="Radical_SAM_PqqE_MftC-like"/>
</dbReference>
<keyword evidence="5" id="KW-0411">Iron-sulfur</keyword>
<evidence type="ECO:0000259" key="7">
    <source>
        <dbReference type="Pfam" id="PF13186"/>
    </source>
</evidence>
<evidence type="ECO:0000313" key="9">
    <source>
        <dbReference type="Proteomes" id="UP000095247"/>
    </source>
</evidence>
<protein>
    <submittedName>
        <fullName evidence="8">Radical SAM superfamily</fullName>
    </submittedName>
</protein>
<keyword evidence="2" id="KW-0949">S-adenosyl-L-methionine</keyword>
<dbReference type="EMBL" id="MDCO01000001">
    <property type="protein sequence ID" value="OEJ15807.1"/>
    <property type="molecule type" value="Genomic_DNA"/>
</dbReference>
<dbReference type="Pfam" id="PF13186">
    <property type="entry name" value="SPASM"/>
    <property type="match status" value="1"/>
</dbReference>
<keyword evidence="4" id="KW-0408">Iron</keyword>
<dbReference type="InterPro" id="IPR013785">
    <property type="entry name" value="Aldolase_TIM"/>
</dbReference>
<evidence type="ECO:0000313" key="8">
    <source>
        <dbReference type="EMBL" id="OEJ15807.1"/>
    </source>
</evidence>
<evidence type="ECO:0000259" key="6">
    <source>
        <dbReference type="Pfam" id="PF04055"/>
    </source>
</evidence>
<dbReference type="InterPro" id="IPR007197">
    <property type="entry name" value="rSAM"/>
</dbReference>
<name>A0A1E5NIB5_9SPIR</name>
<accession>A0A1E5NIB5</accession>
<sequence>MKNIKLLIDKYIFTKFDKHFPRLYRFLTLDLYSNIYTPIINKIRYKDKYFFNEVIIEINTYCNRKCDYCPNKYQESPKNYMSEDVFYRIIEQLKIIKFSGIIRFSFFNEPLFDERYVKFAEYIKKELPNAVQVVVSNGDLLTVEKALQLEKAGIDKFVITIHDKNPERAYERLSKVKDVLKHKIRIQTQKDLSMQNVGGSVDVSKYKNKKNKKCPHPFVMTITYNGDVVLCCADFYRKYVYGNIMQDTIVNIWNKNAEIRKELLDDNYARYDICKKCLEIE</sequence>
<evidence type="ECO:0000256" key="4">
    <source>
        <dbReference type="ARBA" id="ARBA00023004"/>
    </source>
</evidence>
<dbReference type="PANTHER" id="PTHR11228:SF7">
    <property type="entry name" value="PQQA PEPTIDE CYCLASE"/>
    <property type="match status" value="1"/>
</dbReference>
<keyword evidence="3" id="KW-0479">Metal-binding</keyword>
<feature type="domain" description="Radical SAM core" evidence="6">
    <location>
        <begin position="57"/>
        <end position="174"/>
    </location>
</feature>
<dbReference type="GO" id="GO:0051536">
    <property type="term" value="F:iron-sulfur cluster binding"/>
    <property type="evidence" value="ECO:0007669"/>
    <property type="project" value="UniProtKB-KW"/>
</dbReference>
<evidence type="ECO:0000256" key="2">
    <source>
        <dbReference type="ARBA" id="ARBA00022691"/>
    </source>
</evidence>
<dbReference type="CDD" id="cd01335">
    <property type="entry name" value="Radical_SAM"/>
    <property type="match status" value="1"/>
</dbReference>
<evidence type="ECO:0000256" key="3">
    <source>
        <dbReference type="ARBA" id="ARBA00022723"/>
    </source>
</evidence>
<gene>
    <name evidence="8" type="ORF">BFL38_10115</name>
</gene>
<dbReference type="InterPro" id="IPR023885">
    <property type="entry name" value="4Fe4S-binding_SPASM_dom"/>
</dbReference>
<evidence type="ECO:0000256" key="5">
    <source>
        <dbReference type="ARBA" id="ARBA00023014"/>
    </source>
</evidence>
<dbReference type="SFLD" id="SFLDG01067">
    <property type="entry name" value="SPASM/twitch_domain_containing"/>
    <property type="match status" value="1"/>
</dbReference>
<reference evidence="8 9" key="1">
    <citation type="submission" date="2016-08" db="EMBL/GenBank/DDBJ databases">
        <title>Characterization and recognition of Brachyspira hampsonii sp. nov., a novel intestinal spirochete that is pathogenic to pigs.</title>
        <authorList>
            <person name="Mirajkar N."/>
            <person name="La T."/>
            <person name="Phillips N."/>
            <person name="Hampson D."/>
            <person name="Gebhart C."/>
        </authorList>
    </citation>
    <scope>NUCLEOTIDE SEQUENCE [LARGE SCALE GENOMIC DNA]</scope>
    <source>
        <strain evidence="8 9">P280/1</strain>
    </source>
</reference>
<dbReference type="SUPFAM" id="SSF102114">
    <property type="entry name" value="Radical SAM enzymes"/>
    <property type="match status" value="1"/>
</dbReference>
<proteinExistence type="predicted"/>
<dbReference type="Gene3D" id="3.20.20.70">
    <property type="entry name" value="Aldolase class I"/>
    <property type="match status" value="1"/>
</dbReference>
<evidence type="ECO:0000256" key="1">
    <source>
        <dbReference type="ARBA" id="ARBA00001966"/>
    </source>
</evidence>
<dbReference type="CDD" id="cd21109">
    <property type="entry name" value="SPASM"/>
    <property type="match status" value="1"/>
</dbReference>
<comment type="caution">
    <text evidence="8">The sequence shown here is derived from an EMBL/GenBank/DDBJ whole genome shotgun (WGS) entry which is preliminary data.</text>
</comment>